<evidence type="ECO:0000313" key="7">
    <source>
        <dbReference type="EMBL" id="CAI0552442.1"/>
    </source>
</evidence>
<protein>
    <recommendedName>
        <fullName evidence="1">ADP-ribosyl cyclase/cyclic ADP-ribose hydrolase</fullName>
        <ecNumber evidence="1">3.2.2.6</ecNumber>
    </recommendedName>
</protein>
<evidence type="ECO:0000256" key="4">
    <source>
        <dbReference type="ARBA" id="ARBA00047304"/>
    </source>
</evidence>
<dbReference type="PROSITE" id="PS50104">
    <property type="entry name" value="TIR"/>
    <property type="match status" value="1"/>
</dbReference>
<evidence type="ECO:0000256" key="1">
    <source>
        <dbReference type="ARBA" id="ARBA00011982"/>
    </source>
</evidence>
<dbReference type="PANTHER" id="PTHR32009">
    <property type="entry name" value="TMV RESISTANCE PROTEIN N-LIKE"/>
    <property type="match status" value="1"/>
</dbReference>
<dbReference type="SUPFAM" id="SSF52200">
    <property type="entry name" value="Toll/Interleukin receptor TIR domain"/>
    <property type="match status" value="1"/>
</dbReference>
<dbReference type="GO" id="GO:0007165">
    <property type="term" value="P:signal transduction"/>
    <property type="evidence" value="ECO:0007669"/>
    <property type="project" value="InterPro"/>
</dbReference>
<proteinExistence type="predicted"/>
<comment type="catalytic activity">
    <reaction evidence="4">
        <text>NAD(+) + H2O = ADP-D-ribose + nicotinamide + H(+)</text>
        <dbReference type="Rhea" id="RHEA:16301"/>
        <dbReference type="ChEBI" id="CHEBI:15377"/>
        <dbReference type="ChEBI" id="CHEBI:15378"/>
        <dbReference type="ChEBI" id="CHEBI:17154"/>
        <dbReference type="ChEBI" id="CHEBI:57540"/>
        <dbReference type="ChEBI" id="CHEBI:57967"/>
        <dbReference type="EC" id="3.2.2.6"/>
    </reaction>
    <physiologicalReaction direction="left-to-right" evidence="4">
        <dbReference type="Rhea" id="RHEA:16302"/>
    </physiologicalReaction>
</comment>
<dbReference type="InterPro" id="IPR035897">
    <property type="entry name" value="Toll_tir_struct_dom_sf"/>
</dbReference>
<sequence>MGIGVFIDNINIPKGQYIAEAIPRAIAESRFSVVVLSKGYASSTWCLDELVQFRVIKFYSWLRYDRALPVFYHLPPSGVSDLSSGCYKRDLDRHKEKFTYVRVNRWRLALKSIADIAGWVLSDHQYVLVQKFVLFVKTYSIYIYLLFIIKFWRF</sequence>
<dbReference type="PANTHER" id="PTHR32009:SF39">
    <property type="entry name" value="TIR DOMAIN-CONTAINING PROTEIN"/>
    <property type="match status" value="1"/>
</dbReference>
<keyword evidence="2" id="KW-0378">Hydrolase</keyword>
<gene>
    <name evidence="7" type="ORF">LITE_LOCUS46426</name>
</gene>
<name>A0AAV0R7H9_9ROSI</name>
<feature type="transmembrane region" description="Helical" evidence="5">
    <location>
        <begin position="132"/>
        <end position="152"/>
    </location>
</feature>
<dbReference type="EC" id="3.2.2.6" evidence="1"/>
<keyword evidence="5" id="KW-0472">Membrane</keyword>
<keyword evidence="5" id="KW-1133">Transmembrane helix</keyword>
<reference evidence="7" key="1">
    <citation type="submission" date="2022-08" db="EMBL/GenBank/DDBJ databases">
        <authorList>
            <person name="Gutierrez-Valencia J."/>
        </authorList>
    </citation>
    <scope>NUCLEOTIDE SEQUENCE</scope>
</reference>
<dbReference type="GO" id="GO:0061809">
    <property type="term" value="F:NAD+ nucleosidase activity, cyclic ADP-ribose generating"/>
    <property type="evidence" value="ECO:0007669"/>
    <property type="project" value="UniProtKB-EC"/>
</dbReference>
<dbReference type="Pfam" id="PF01582">
    <property type="entry name" value="TIR"/>
    <property type="match status" value="1"/>
</dbReference>
<dbReference type="InterPro" id="IPR000157">
    <property type="entry name" value="TIR_dom"/>
</dbReference>
<evidence type="ECO:0000256" key="3">
    <source>
        <dbReference type="ARBA" id="ARBA00023027"/>
    </source>
</evidence>
<organism evidence="7 8">
    <name type="scientific">Linum tenue</name>
    <dbReference type="NCBI Taxonomy" id="586396"/>
    <lineage>
        <taxon>Eukaryota</taxon>
        <taxon>Viridiplantae</taxon>
        <taxon>Streptophyta</taxon>
        <taxon>Embryophyta</taxon>
        <taxon>Tracheophyta</taxon>
        <taxon>Spermatophyta</taxon>
        <taxon>Magnoliopsida</taxon>
        <taxon>eudicotyledons</taxon>
        <taxon>Gunneridae</taxon>
        <taxon>Pentapetalae</taxon>
        <taxon>rosids</taxon>
        <taxon>fabids</taxon>
        <taxon>Malpighiales</taxon>
        <taxon>Linaceae</taxon>
        <taxon>Linum</taxon>
    </lineage>
</organism>
<dbReference type="AlphaFoldDB" id="A0AAV0R7H9"/>
<evidence type="ECO:0000256" key="5">
    <source>
        <dbReference type="SAM" id="Phobius"/>
    </source>
</evidence>
<accession>A0AAV0R7H9</accession>
<dbReference type="Proteomes" id="UP001154282">
    <property type="component" value="Unassembled WGS sequence"/>
</dbReference>
<evidence type="ECO:0000259" key="6">
    <source>
        <dbReference type="PROSITE" id="PS50104"/>
    </source>
</evidence>
<keyword evidence="5" id="KW-0812">Transmembrane</keyword>
<dbReference type="EMBL" id="CAMGYJ010000010">
    <property type="protein sequence ID" value="CAI0552442.1"/>
    <property type="molecule type" value="Genomic_DNA"/>
</dbReference>
<evidence type="ECO:0000313" key="8">
    <source>
        <dbReference type="Proteomes" id="UP001154282"/>
    </source>
</evidence>
<comment type="caution">
    <text evidence="7">The sequence shown here is derived from an EMBL/GenBank/DDBJ whole genome shotgun (WGS) entry which is preliminary data.</text>
</comment>
<evidence type="ECO:0000256" key="2">
    <source>
        <dbReference type="ARBA" id="ARBA00022801"/>
    </source>
</evidence>
<dbReference type="Gene3D" id="3.40.50.10140">
    <property type="entry name" value="Toll/interleukin-1 receptor homology (TIR) domain"/>
    <property type="match status" value="1"/>
</dbReference>
<keyword evidence="8" id="KW-1185">Reference proteome</keyword>
<feature type="domain" description="TIR" evidence="6">
    <location>
        <begin position="1"/>
        <end position="140"/>
    </location>
</feature>
<keyword evidence="3" id="KW-0520">NAD</keyword>